<evidence type="ECO:0000313" key="1">
    <source>
        <dbReference type="EMBL" id="CAE8671626.1"/>
    </source>
</evidence>
<sequence length="347" mass="39515">AKARCSLDKTDDIEVFFNQTTCPDYWAANQKNFHIDRPGFPLIGFSHILRNLAMKTNCFQALTEVERSQGGAFQWIVYLRSEMDFLAAHPPLPPMAKYGGIWIPDGEDYTGLNDRWAVMQRRYARMYLQDRWETLLDCSARDWLQKEFDDGSQLNTERLLLVHLHAFNIWPRHLHRFLGTAALRCTMAQQKAGQCETGGEPGWRQVTEFNDARNIAVRIHSGGFMWDFLERRRPLWPNNTCSSLGNMANCCDSLLKSTVPHWRCFPNQVLSFSRCCGGTAQLLSLKAAAPSSHFVHTRRCWRLATANGLSVFTSLSSQDMSESLRAASRWADNAGFSGNVLPTRALE</sequence>
<evidence type="ECO:0000313" key="2">
    <source>
        <dbReference type="Proteomes" id="UP000626109"/>
    </source>
</evidence>
<dbReference type="AlphaFoldDB" id="A0A813JD25"/>
<gene>
    <name evidence="1" type="ORF">PGLA2088_LOCUS17758</name>
</gene>
<accession>A0A813JD25</accession>
<proteinExistence type="predicted"/>
<name>A0A813JD25_POLGL</name>
<organism evidence="1 2">
    <name type="scientific">Polarella glacialis</name>
    <name type="common">Dinoflagellate</name>
    <dbReference type="NCBI Taxonomy" id="89957"/>
    <lineage>
        <taxon>Eukaryota</taxon>
        <taxon>Sar</taxon>
        <taxon>Alveolata</taxon>
        <taxon>Dinophyceae</taxon>
        <taxon>Suessiales</taxon>
        <taxon>Suessiaceae</taxon>
        <taxon>Polarella</taxon>
    </lineage>
</organism>
<reference evidence="1" key="1">
    <citation type="submission" date="2021-02" db="EMBL/GenBank/DDBJ databases">
        <authorList>
            <person name="Dougan E. K."/>
            <person name="Rhodes N."/>
            <person name="Thang M."/>
            <person name="Chan C."/>
        </authorList>
    </citation>
    <scope>NUCLEOTIDE SEQUENCE</scope>
</reference>
<dbReference type="Proteomes" id="UP000626109">
    <property type="component" value="Unassembled WGS sequence"/>
</dbReference>
<comment type="caution">
    <text evidence="1">The sequence shown here is derived from an EMBL/GenBank/DDBJ whole genome shotgun (WGS) entry which is preliminary data.</text>
</comment>
<protein>
    <submittedName>
        <fullName evidence="1">Uncharacterized protein</fullName>
    </submittedName>
</protein>
<dbReference type="EMBL" id="CAJNNW010024083">
    <property type="protein sequence ID" value="CAE8671626.1"/>
    <property type="molecule type" value="Genomic_DNA"/>
</dbReference>
<feature type="non-terminal residue" evidence="1">
    <location>
        <position position="1"/>
    </location>
</feature>